<sequence>MLKQLFSHHTSFSGYPVSKTNPESVSFSVGSFEEESVFHAPLAKCTSMRPVLDGLGGDLFESSQETLKTVECEDNMEFNSLPIISGLRIIHTESVYRNKFQKTTLLKDISYPLPEISLDIDYDIQNLSRISSIIQSIKRKISS</sequence>
<protein>
    <submittedName>
        <fullName evidence="1">Uncharacterized protein</fullName>
    </submittedName>
</protein>
<dbReference type="EMBL" id="KE560903">
    <property type="protein sequence ID" value="EPZ34928.1"/>
    <property type="molecule type" value="Genomic_DNA"/>
</dbReference>
<dbReference type="HOGENOM" id="CLU_1807304_0_0_1"/>
<dbReference type="AlphaFoldDB" id="A0A075B278"/>
<name>A0A075B278_ROZAC</name>
<proteinExistence type="predicted"/>
<gene>
    <name evidence="1" type="ORF">O9G_001658</name>
</gene>
<evidence type="ECO:0000313" key="1">
    <source>
        <dbReference type="EMBL" id="EPZ34928.1"/>
    </source>
</evidence>
<organism evidence="1 2">
    <name type="scientific">Rozella allomycis (strain CSF55)</name>
    <dbReference type="NCBI Taxonomy" id="988480"/>
    <lineage>
        <taxon>Eukaryota</taxon>
        <taxon>Fungi</taxon>
        <taxon>Fungi incertae sedis</taxon>
        <taxon>Cryptomycota</taxon>
        <taxon>Cryptomycota incertae sedis</taxon>
        <taxon>Rozella</taxon>
    </lineage>
</organism>
<accession>A0A075B278</accession>
<dbReference type="Proteomes" id="UP000030755">
    <property type="component" value="Unassembled WGS sequence"/>
</dbReference>
<keyword evidence="2" id="KW-1185">Reference proteome</keyword>
<reference evidence="1 2" key="1">
    <citation type="journal article" date="2013" name="Curr. Biol.">
        <title>Shared signatures of parasitism and phylogenomics unite Cryptomycota and microsporidia.</title>
        <authorList>
            <person name="James T.Y."/>
            <person name="Pelin A."/>
            <person name="Bonen L."/>
            <person name="Ahrendt S."/>
            <person name="Sain D."/>
            <person name="Corradi N."/>
            <person name="Stajich J.E."/>
        </authorList>
    </citation>
    <scope>NUCLEOTIDE SEQUENCE [LARGE SCALE GENOMIC DNA]</scope>
    <source>
        <strain evidence="1 2">CSF55</strain>
    </source>
</reference>
<evidence type="ECO:0000313" key="2">
    <source>
        <dbReference type="Proteomes" id="UP000030755"/>
    </source>
</evidence>